<gene>
    <name evidence="2" type="ORF">HHU12_14465</name>
</gene>
<evidence type="ECO:0000313" key="3">
    <source>
        <dbReference type="Proteomes" id="UP000576082"/>
    </source>
</evidence>
<keyword evidence="3" id="KW-1185">Reference proteome</keyword>
<feature type="transmembrane region" description="Helical" evidence="1">
    <location>
        <begin position="54"/>
        <end position="77"/>
    </location>
</feature>
<feature type="transmembrane region" description="Helical" evidence="1">
    <location>
        <begin position="26"/>
        <end position="47"/>
    </location>
</feature>
<proteinExistence type="predicted"/>
<name>A0A7X9X9Y9_9BACT</name>
<dbReference type="RefSeq" id="WP_169657461.1">
    <property type="nucleotide sequence ID" value="NZ_JABANE010000036.1"/>
</dbReference>
<keyword evidence="1" id="KW-1133">Transmembrane helix</keyword>
<accession>A0A7X9X9Y9</accession>
<protein>
    <submittedName>
        <fullName evidence="2">Uncharacterized protein</fullName>
    </submittedName>
</protein>
<comment type="caution">
    <text evidence="2">The sequence shown here is derived from an EMBL/GenBank/DDBJ whole genome shotgun (WGS) entry which is preliminary data.</text>
</comment>
<evidence type="ECO:0000313" key="2">
    <source>
        <dbReference type="EMBL" id="NME69176.1"/>
    </source>
</evidence>
<keyword evidence="1" id="KW-0472">Membrane</keyword>
<dbReference type="EMBL" id="JABANE010000036">
    <property type="protein sequence ID" value="NME69176.1"/>
    <property type="molecule type" value="Genomic_DNA"/>
</dbReference>
<sequence>MASKSIIVSYDENDIKVTYRWFNPRIFSALPFTIAWNVGIGVWYFLLLSNLDSFNFITLIMLVVPLVFALQALGMLYNTICVFFNKTELKIENDQLSIKHYPIYYSDAISLGVDEVEKLYVNKEGVKVKDNVRSSNGFPLFLKKKNGEEIEVLQESILIKAENAYYIEDVLKDYLNTVEEEVETEEEPMEDEARRDAHKSFDPDNITLSDLREHFVFDYEYSSWFVNMSVQYDWINGNTDKLLHLVSKKGDKKLLYLQEQHSIITPWIEKKVENSQLPDFEKPTLPEIPDIPILKSFLDKKLQEHDTSTMERIPNQLNYGTEVYRLEEKLEGKLYHKSQQEGHEVSQHLYYNDERNKSLRVLSLSDGKKLIYSGDKEEEHHFANILHKQ</sequence>
<organism evidence="2 3">
    <name type="scientific">Flammeovirga aprica JL-4</name>
    <dbReference type="NCBI Taxonomy" id="694437"/>
    <lineage>
        <taxon>Bacteria</taxon>
        <taxon>Pseudomonadati</taxon>
        <taxon>Bacteroidota</taxon>
        <taxon>Cytophagia</taxon>
        <taxon>Cytophagales</taxon>
        <taxon>Flammeovirgaceae</taxon>
        <taxon>Flammeovirga</taxon>
    </lineage>
</organism>
<dbReference type="AlphaFoldDB" id="A0A7X9X9Y9"/>
<evidence type="ECO:0000256" key="1">
    <source>
        <dbReference type="SAM" id="Phobius"/>
    </source>
</evidence>
<reference evidence="2 3" key="1">
    <citation type="submission" date="2020-04" db="EMBL/GenBank/DDBJ databases">
        <title>Flammeovirga sp. SR4, a novel species isolated from seawater.</title>
        <authorList>
            <person name="Wang X."/>
        </authorList>
    </citation>
    <scope>NUCLEOTIDE SEQUENCE [LARGE SCALE GENOMIC DNA]</scope>
    <source>
        <strain evidence="2 3">ATCC 23126</strain>
    </source>
</reference>
<keyword evidence="1" id="KW-0812">Transmembrane</keyword>
<dbReference type="Proteomes" id="UP000576082">
    <property type="component" value="Unassembled WGS sequence"/>
</dbReference>